<dbReference type="Proteomes" id="UP000285146">
    <property type="component" value="Unassembled WGS sequence"/>
</dbReference>
<sequence length="70" mass="8001">MADRSIEGRTRRVGREEGTTVGRWVGQRHDDGIHSEHFRREAEGEDGDETRTRARAVGGFGFVWRFGLEV</sequence>
<evidence type="ECO:0000256" key="1">
    <source>
        <dbReference type="SAM" id="MobiDB-lite"/>
    </source>
</evidence>
<comment type="caution">
    <text evidence="2">The sequence shown here is derived from an EMBL/GenBank/DDBJ whole genome shotgun (WGS) entry which is preliminary data.</text>
</comment>
<keyword evidence="3" id="KW-1185">Reference proteome</keyword>
<reference evidence="2 3" key="1">
    <citation type="submission" date="2015-09" db="EMBL/GenBank/DDBJ databases">
        <title>Host preference determinants of Valsa canker pathogens revealed by comparative genomics.</title>
        <authorList>
            <person name="Yin Z."/>
            <person name="Huang L."/>
        </authorList>
    </citation>
    <scope>NUCLEOTIDE SEQUENCE [LARGE SCALE GENOMIC DNA]</scope>
    <source>
        <strain evidence="2 3">SXYLt</strain>
    </source>
</reference>
<feature type="region of interest" description="Disordered" evidence="1">
    <location>
        <begin position="1"/>
        <end position="49"/>
    </location>
</feature>
<evidence type="ECO:0000313" key="2">
    <source>
        <dbReference type="EMBL" id="ROV98138.1"/>
    </source>
</evidence>
<feature type="compositionally biased region" description="Basic and acidic residues" evidence="1">
    <location>
        <begin position="1"/>
        <end position="18"/>
    </location>
</feature>
<accession>A0A423W487</accession>
<feature type="compositionally biased region" description="Basic and acidic residues" evidence="1">
    <location>
        <begin position="27"/>
        <end position="42"/>
    </location>
</feature>
<dbReference type="AlphaFoldDB" id="A0A423W487"/>
<dbReference type="InParanoid" id="A0A423W487"/>
<dbReference type="EMBL" id="LKEB01000062">
    <property type="protein sequence ID" value="ROV98138.1"/>
    <property type="molecule type" value="Genomic_DNA"/>
</dbReference>
<proteinExistence type="predicted"/>
<gene>
    <name evidence="2" type="ORF">VPNG_08611</name>
</gene>
<protein>
    <submittedName>
        <fullName evidence="2">Uncharacterized protein</fullName>
    </submittedName>
</protein>
<organism evidence="2 3">
    <name type="scientific">Cytospora leucostoma</name>
    <dbReference type="NCBI Taxonomy" id="1230097"/>
    <lineage>
        <taxon>Eukaryota</taxon>
        <taxon>Fungi</taxon>
        <taxon>Dikarya</taxon>
        <taxon>Ascomycota</taxon>
        <taxon>Pezizomycotina</taxon>
        <taxon>Sordariomycetes</taxon>
        <taxon>Sordariomycetidae</taxon>
        <taxon>Diaporthales</taxon>
        <taxon>Cytosporaceae</taxon>
        <taxon>Cytospora</taxon>
    </lineage>
</organism>
<name>A0A423W487_9PEZI</name>
<evidence type="ECO:0000313" key="3">
    <source>
        <dbReference type="Proteomes" id="UP000285146"/>
    </source>
</evidence>